<feature type="compositionally biased region" description="Acidic residues" evidence="1">
    <location>
        <begin position="90"/>
        <end position="99"/>
    </location>
</feature>
<gene>
    <name evidence="2" type="ORF">MNQ99_00620</name>
</gene>
<reference evidence="2 3" key="1">
    <citation type="submission" date="2022-03" db="EMBL/GenBank/DDBJ databases">
        <title>Isotopic signatures of nitrous oxide derived from detoxification processes.</title>
        <authorList>
            <person name="Behrendt U."/>
            <person name="Buchen C."/>
            <person name="Well R."/>
            <person name="Ulrich A."/>
            <person name="Rohe L."/>
            <person name="Kolb S."/>
            <person name="Schloter M."/>
            <person name="Horn M.A."/>
            <person name="Augustin J."/>
        </authorList>
    </citation>
    <scope>NUCLEOTIDE SEQUENCE [LARGE SCALE GENOMIC DNA]</scope>
    <source>
        <strain evidence="2 3">S4-C24</strain>
    </source>
</reference>
<evidence type="ECO:0000313" key="2">
    <source>
        <dbReference type="EMBL" id="UNK45928.1"/>
    </source>
</evidence>
<dbReference type="Proteomes" id="UP000829069">
    <property type="component" value="Chromosome"/>
</dbReference>
<sequence>MTQHNDRDQYQDGEPTPEEALNQTSSENRVGDLGDQGNDLRFAEEQQLINQQAAGEFPIPAEEDLEQPDAEIPALEADEQPIDIPGEDLHDTDEADASDDPLNAGGDDT</sequence>
<evidence type="ECO:0000256" key="1">
    <source>
        <dbReference type="SAM" id="MobiDB-lite"/>
    </source>
</evidence>
<name>A0ABY3W6P1_9MICC</name>
<evidence type="ECO:0008006" key="4">
    <source>
        <dbReference type="Google" id="ProtNLM"/>
    </source>
</evidence>
<proteinExistence type="predicted"/>
<feature type="region of interest" description="Disordered" evidence="1">
    <location>
        <begin position="1"/>
        <end position="109"/>
    </location>
</feature>
<dbReference type="EMBL" id="CP093326">
    <property type="protein sequence ID" value="UNK45928.1"/>
    <property type="molecule type" value="Genomic_DNA"/>
</dbReference>
<dbReference type="RefSeq" id="WP_241914060.1">
    <property type="nucleotide sequence ID" value="NZ_CP093326.1"/>
</dbReference>
<organism evidence="2 3">
    <name type="scientific">Arthrobacter sulfonylureivorans</name>
    <dbReference type="NCBI Taxonomy" id="2486855"/>
    <lineage>
        <taxon>Bacteria</taxon>
        <taxon>Bacillati</taxon>
        <taxon>Actinomycetota</taxon>
        <taxon>Actinomycetes</taxon>
        <taxon>Micrococcales</taxon>
        <taxon>Micrococcaceae</taxon>
        <taxon>Arthrobacter</taxon>
    </lineage>
</organism>
<keyword evidence="3" id="KW-1185">Reference proteome</keyword>
<accession>A0ABY3W6P1</accession>
<evidence type="ECO:0000313" key="3">
    <source>
        <dbReference type="Proteomes" id="UP000829069"/>
    </source>
</evidence>
<feature type="compositionally biased region" description="Basic and acidic residues" evidence="1">
    <location>
        <begin position="1"/>
        <end position="10"/>
    </location>
</feature>
<protein>
    <recommendedName>
        <fullName evidence="4">Sugar ABC transporter ATPase</fullName>
    </recommendedName>
</protein>